<keyword evidence="8 17" id="KW-0067">ATP-binding</keyword>
<sequence>MPESIVAGIPVVFPFEPYEVQRAYMEKVIMCLRDGTNGVLESPTGTGKTLSLLCSSLAWLLHQKQEIQAQIAKSTLNGIAPRSASDKQDKIEVKGRFREKDANWGAPKIIYASRTHSQLTQAMQELKRTAYSSMRAVVLGSRDQLCIHPEVMREQGNANKVQMCKAKVDTRTCSFHSRVESRKDDPSFRGPTIMDIEDLVKVGQKLKMCPYYAVKELVADADITFMPYNYLLDPIARKANKVELHNTIIILDEAHNIEKICEECASVQIKSSDVAMAIDDTTHIMAAIKASGSDGQDCEDESKDFTLDDLTLLKEMLLELEKAIDEIEVENKIEGVTLPASYIYDLLGKANLNYKTSKHVIVLLEKLVQFLAVQSQTSRLRKGKSYQTLADMLNIVFINKEDQIEKIYKSFKVHIQLEEIKQSQRHDSNKDVWLSKNSNANSEKKAAKIINYWCFNPGFGMEQLLNKNIRSIILTSGTLAPLKPLIAELALPVMQQLENPHIVSQSQVYVKIIGSGPDREPLMSNFQNRDNPKYVSSLGSTILNVARIVPDGLLVFFPSYPLLNQCVNSWQASGLWADLSRFKPIFVEPKGKDDFLNTMEGFYESIKSSKGACFMAVCRGKVSEGLDFADRNGRAVIITGLPFPPFKDPKVILKKKYLDDNRTKENQLLSGQAWYALEATRAVNQAIGRVIRHRHDYGAILLCDVRFQQSTQVQQLSKWIREILGNQPKSSLFGPIVKELRDFFKNAEKTMPKASERIVESLVSEGCEFVNARDIVSSKYFPNSQNNVPGRRRFQTALNNAIQAEETNMIEGWSLNDYAKATARPSDNKLPSVADFMSRLDGDVSTIDFNSKDVGTPSNSQIQINKRRRSPTNSPSTSSTARNDTDGKRKYRLVDNTRLTSSLPSKSSGTPTISLDQFKFIDKPRLENDQNKKAPEERVEFLRVLRSSLSSDDFKAFSAALISYKTDNTIGDLMDVLFQMLGKPCLFYMLQGMRRFLKNEHRMQFDKRLADHSTKILQTF</sequence>
<keyword evidence="2 17" id="KW-0004">4Fe-4S</keyword>
<keyword evidence="20" id="KW-1185">Reference proteome</keyword>
<dbReference type="KEGG" id="gfs:119640697"/>
<keyword evidence="13 17" id="KW-0413">Isomerase</keyword>
<accession>A0A9C6DZN5</accession>
<feature type="domain" description="Helicase ATP-binding" evidence="19">
    <location>
        <begin position="7"/>
        <end position="317"/>
    </location>
</feature>
<name>A0A9C6DZN5_9MUSC</name>
<dbReference type="NCBIfam" id="TIGR00604">
    <property type="entry name" value="rad3"/>
    <property type="match status" value="1"/>
</dbReference>
<dbReference type="Gene3D" id="3.40.50.300">
    <property type="entry name" value="P-loop containing nucleotide triphosphate hydrolases"/>
    <property type="match status" value="2"/>
</dbReference>
<evidence type="ECO:0000256" key="1">
    <source>
        <dbReference type="ARBA" id="ARBA00004123"/>
    </source>
</evidence>
<dbReference type="GO" id="GO:0051539">
    <property type="term" value="F:4 iron, 4 sulfur cluster binding"/>
    <property type="evidence" value="ECO:0007669"/>
    <property type="project" value="UniProtKB-UniRule"/>
</dbReference>
<keyword evidence="11 17" id="KW-0238">DNA-binding</keyword>
<dbReference type="GO" id="GO:0003677">
    <property type="term" value="F:DNA binding"/>
    <property type="evidence" value="ECO:0007669"/>
    <property type="project" value="UniProtKB-UniRule"/>
</dbReference>
<evidence type="ECO:0000256" key="8">
    <source>
        <dbReference type="ARBA" id="ARBA00022840"/>
    </source>
</evidence>
<dbReference type="GO" id="GO:0005634">
    <property type="term" value="C:nucleus"/>
    <property type="evidence" value="ECO:0007669"/>
    <property type="project" value="UniProtKB-SubCell"/>
</dbReference>
<evidence type="ECO:0000256" key="14">
    <source>
        <dbReference type="ARBA" id="ARBA00023242"/>
    </source>
</evidence>
<feature type="region of interest" description="Disordered" evidence="18">
    <location>
        <begin position="847"/>
        <end position="910"/>
    </location>
</feature>
<feature type="binding site" evidence="17">
    <location>
        <position position="164"/>
    </location>
    <ligand>
        <name>[4Fe-4S] cluster</name>
        <dbReference type="ChEBI" id="CHEBI:49883"/>
    </ligand>
</feature>
<dbReference type="GO" id="GO:0046872">
    <property type="term" value="F:metal ion binding"/>
    <property type="evidence" value="ECO:0007669"/>
    <property type="project" value="UniProtKB-UniRule"/>
</dbReference>
<dbReference type="HAMAP" id="MF_03065">
    <property type="entry name" value="RTEL1"/>
    <property type="match status" value="1"/>
</dbReference>
<evidence type="ECO:0000256" key="5">
    <source>
        <dbReference type="ARBA" id="ARBA00022763"/>
    </source>
</evidence>
<evidence type="ECO:0000256" key="3">
    <source>
        <dbReference type="ARBA" id="ARBA00022723"/>
    </source>
</evidence>
<evidence type="ECO:0000256" key="7">
    <source>
        <dbReference type="ARBA" id="ARBA00022806"/>
    </source>
</evidence>
<dbReference type="FunFam" id="3.40.50.300:FF:000691">
    <property type="entry name" value="Regulator of telomere elongation helicase 1"/>
    <property type="match status" value="1"/>
</dbReference>
<dbReference type="Pfam" id="PF13307">
    <property type="entry name" value="Helicase_C_2"/>
    <property type="match status" value="1"/>
</dbReference>
<feature type="binding site" evidence="17">
    <location>
        <position position="146"/>
    </location>
    <ligand>
        <name>[4Fe-4S] cluster</name>
        <dbReference type="ChEBI" id="CHEBI:49883"/>
    </ligand>
</feature>
<feature type="binding site" evidence="17">
    <location>
        <position position="173"/>
    </location>
    <ligand>
        <name>[4Fe-4S] cluster</name>
        <dbReference type="ChEBI" id="CHEBI:49883"/>
    </ligand>
</feature>
<dbReference type="FunFam" id="3.40.50.300:FF:000431">
    <property type="entry name" value="Regulator of telomere elongation helicase 1"/>
    <property type="match status" value="1"/>
</dbReference>
<dbReference type="InterPro" id="IPR027417">
    <property type="entry name" value="P-loop_NTPase"/>
</dbReference>
<evidence type="ECO:0000256" key="2">
    <source>
        <dbReference type="ARBA" id="ARBA00022485"/>
    </source>
</evidence>
<dbReference type="InterPro" id="IPR057498">
    <property type="entry name" value="Rtel1_ARCH"/>
</dbReference>
<evidence type="ECO:0000313" key="20">
    <source>
        <dbReference type="Proteomes" id="UP000092443"/>
    </source>
</evidence>
<dbReference type="PROSITE" id="PS51193">
    <property type="entry name" value="HELICASE_ATP_BIND_2"/>
    <property type="match status" value="1"/>
</dbReference>
<evidence type="ECO:0000256" key="13">
    <source>
        <dbReference type="ARBA" id="ARBA00023235"/>
    </source>
</evidence>
<evidence type="ECO:0000313" key="21">
    <source>
        <dbReference type="RefSeq" id="XP_037894814.1"/>
    </source>
</evidence>
<keyword evidence="4 17" id="KW-0547">Nucleotide-binding</keyword>
<dbReference type="InterPro" id="IPR006554">
    <property type="entry name" value="Helicase-like_DEXD_c2"/>
</dbReference>
<comment type="catalytic activity">
    <reaction evidence="15 17">
        <text>ATP + H2O = ADP + phosphate + H(+)</text>
        <dbReference type="Rhea" id="RHEA:13065"/>
        <dbReference type="ChEBI" id="CHEBI:15377"/>
        <dbReference type="ChEBI" id="CHEBI:15378"/>
        <dbReference type="ChEBI" id="CHEBI:30616"/>
        <dbReference type="ChEBI" id="CHEBI:43474"/>
        <dbReference type="ChEBI" id="CHEBI:456216"/>
    </reaction>
</comment>
<keyword evidence="7 17" id="KW-0347">Helicase</keyword>
<dbReference type="GO" id="GO:0090657">
    <property type="term" value="P:telomeric loop disassembly"/>
    <property type="evidence" value="ECO:0007669"/>
    <property type="project" value="TreeGrafter"/>
</dbReference>
<comment type="subcellular location">
    <subcellularLocation>
        <location evidence="1 17">Nucleus</location>
    </subcellularLocation>
</comment>
<dbReference type="Gene3D" id="1.20.1160.20">
    <property type="match status" value="1"/>
</dbReference>
<dbReference type="CDD" id="cd13932">
    <property type="entry name" value="HN_RTEL1"/>
    <property type="match status" value="1"/>
</dbReference>
<dbReference type="InterPro" id="IPR013020">
    <property type="entry name" value="Rad3/Chl1-like"/>
</dbReference>
<dbReference type="Pfam" id="PF23109">
    <property type="entry name" value="ARCH_RTEL1"/>
    <property type="match status" value="1"/>
</dbReference>
<feature type="compositionally biased region" description="Polar residues" evidence="18">
    <location>
        <begin position="897"/>
        <end position="910"/>
    </location>
</feature>
<dbReference type="GO" id="GO:0005524">
    <property type="term" value="F:ATP binding"/>
    <property type="evidence" value="ECO:0007669"/>
    <property type="project" value="UniProtKB-UniRule"/>
</dbReference>
<keyword evidence="9 17" id="KW-0408">Iron</keyword>
<evidence type="ECO:0000256" key="18">
    <source>
        <dbReference type="SAM" id="MobiDB-lite"/>
    </source>
</evidence>
<evidence type="ECO:0000256" key="15">
    <source>
        <dbReference type="ARBA" id="ARBA00049360"/>
    </source>
</evidence>
<dbReference type="EC" id="5.6.2.-" evidence="17"/>
<dbReference type="SUPFAM" id="SSF52540">
    <property type="entry name" value="P-loop containing nucleoside triphosphate hydrolases"/>
    <property type="match status" value="2"/>
</dbReference>
<keyword evidence="6 17" id="KW-0378">Hydrolase</keyword>
<evidence type="ECO:0000256" key="17">
    <source>
        <dbReference type="HAMAP-Rule" id="MF_03065"/>
    </source>
</evidence>
<dbReference type="InterPro" id="IPR006555">
    <property type="entry name" value="ATP-dep_Helicase_C"/>
</dbReference>
<feature type="compositionally biased region" description="Low complexity" evidence="18">
    <location>
        <begin position="871"/>
        <end position="882"/>
    </location>
</feature>
<dbReference type="GO" id="GO:0006281">
    <property type="term" value="P:DNA repair"/>
    <property type="evidence" value="ECO:0007669"/>
    <property type="project" value="UniProtKB-UniRule"/>
</dbReference>
<evidence type="ECO:0000259" key="19">
    <source>
        <dbReference type="PROSITE" id="PS51193"/>
    </source>
</evidence>
<feature type="compositionally biased region" description="Basic and acidic residues" evidence="18">
    <location>
        <begin position="883"/>
        <end position="895"/>
    </location>
</feature>
<keyword evidence="3 17" id="KW-0479">Metal-binding</keyword>
<comment type="similarity">
    <text evidence="17">Belongs to the helicase family. RAD3/XPD subfamily.</text>
</comment>
<dbReference type="AlphaFoldDB" id="A0A9C6DZN5"/>
<dbReference type="GO" id="GO:0045910">
    <property type="term" value="P:negative regulation of DNA recombination"/>
    <property type="evidence" value="ECO:0007669"/>
    <property type="project" value="TreeGrafter"/>
</dbReference>
<proteinExistence type="inferred from homology"/>
<dbReference type="Pfam" id="PF23116">
    <property type="entry name" value="HHD_RTEL1"/>
    <property type="match status" value="1"/>
</dbReference>
<evidence type="ECO:0000256" key="9">
    <source>
        <dbReference type="ARBA" id="ARBA00023004"/>
    </source>
</evidence>
<evidence type="ECO:0000256" key="12">
    <source>
        <dbReference type="ARBA" id="ARBA00023204"/>
    </source>
</evidence>
<feature type="binding site" evidence="17">
    <location>
        <position position="209"/>
    </location>
    <ligand>
        <name>[4Fe-4S] cluster</name>
        <dbReference type="ChEBI" id="CHEBI:49883"/>
    </ligand>
</feature>
<dbReference type="GO" id="GO:0010569">
    <property type="term" value="P:regulation of double-strand break repair via homologous recombination"/>
    <property type="evidence" value="ECO:0007669"/>
    <property type="project" value="UniProtKB-UniRule"/>
</dbReference>
<protein>
    <recommendedName>
        <fullName evidence="16 17">Regulator of telomere elongation helicase 1 homolog</fullName>
        <ecNumber evidence="17">5.6.2.-</ecNumber>
    </recommendedName>
</protein>
<evidence type="ECO:0000256" key="16">
    <source>
        <dbReference type="ARBA" id="ARBA00073810"/>
    </source>
</evidence>
<dbReference type="InterPro" id="IPR010614">
    <property type="entry name" value="RAD3-like_helicase_DEAD"/>
</dbReference>
<keyword evidence="12 17" id="KW-0234">DNA repair</keyword>
<dbReference type="GO" id="GO:1904430">
    <property type="term" value="P:negative regulation of t-circle formation"/>
    <property type="evidence" value="ECO:0007669"/>
    <property type="project" value="TreeGrafter"/>
</dbReference>
<dbReference type="PANTHER" id="PTHR11472">
    <property type="entry name" value="DNA REPAIR DEAD HELICASE RAD3/XP-D SUBFAMILY MEMBER"/>
    <property type="match status" value="1"/>
</dbReference>
<dbReference type="PANTHER" id="PTHR11472:SF34">
    <property type="entry name" value="REGULATOR OF TELOMERE ELONGATION HELICASE 1"/>
    <property type="match status" value="1"/>
</dbReference>
<evidence type="ECO:0000256" key="4">
    <source>
        <dbReference type="ARBA" id="ARBA00022741"/>
    </source>
</evidence>
<evidence type="ECO:0000256" key="10">
    <source>
        <dbReference type="ARBA" id="ARBA00023014"/>
    </source>
</evidence>
<dbReference type="GO" id="GO:0006260">
    <property type="term" value="P:DNA replication"/>
    <property type="evidence" value="ECO:0007669"/>
    <property type="project" value="InterPro"/>
</dbReference>
<dbReference type="RefSeq" id="XP_037894814.1">
    <property type="nucleotide sequence ID" value="XM_038038886.1"/>
</dbReference>
<dbReference type="SMART" id="SM00488">
    <property type="entry name" value="DEXDc2"/>
    <property type="match status" value="1"/>
</dbReference>
<evidence type="ECO:0000256" key="6">
    <source>
        <dbReference type="ARBA" id="ARBA00022801"/>
    </source>
</evidence>
<dbReference type="GO" id="GO:0016818">
    <property type="term" value="F:hydrolase activity, acting on acid anhydrides, in phosphorus-containing anhydrides"/>
    <property type="evidence" value="ECO:0007669"/>
    <property type="project" value="InterPro"/>
</dbReference>
<comment type="function">
    <text evidence="17">A probable ATP-dependent DNA helicase implicated in DNA repair and the maintenance of genomic stability. Acts as an anti-recombinase to counteract toxic recombination and limit crossover during meiosis. Regulates meiotic recombination and crossover homeostasis by physically dissociating strand invasion events and thereby promotes noncrossover repair by meiotic synthesis dependent strand annealing (SDSA) as well as disassembly of D loop recombination intermediates.</text>
</comment>
<dbReference type="GeneID" id="119640697"/>
<dbReference type="InterPro" id="IPR030845">
    <property type="entry name" value="RTEL1"/>
</dbReference>
<reference evidence="21" key="1">
    <citation type="submission" date="2025-08" db="UniProtKB">
        <authorList>
            <consortium name="RefSeq"/>
        </authorList>
    </citation>
    <scope>IDENTIFICATION</scope>
    <source>
        <tissue evidence="21">Whole body pupa</tissue>
    </source>
</reference>
<dbReference type="CDD" id="cd18788">
    <property type="entry name" value="SF2_C_XPD"/>
    <property type="match status" value="1"/>
</dbReference>
<dbReference type="Pfam" id="PF06733">
    <property type="entry name" value="DEAD_2"/>
    <property type="match status" value="1"/>
</dbReference>
<dbReference type="InterPro" id="IPR049909">
    <property type="entry name" value="Rtel1_HHD"/>
</dbReference>
<dbReference type="GO" id="GO:0003678">
    <property type="term" value="F:DNA helicase activity"/>
    <property type="evidence" value="ECO:0007669"/>
    <property type="project" value="UniProtKB-UniRule"/>
</dbReference>
<dbReference type="GO" id="GO:0070182">
    <property type="term" value="F:DNA polymerase binding"/>
    <property type="evidence" value="ECO:0007669"/>
    <property type="project" value="TreeGrafter"/>
</dbReference>
<evidence type="ECO:0000256" key="11">
    <source>
        <dbReference type="ARBA" id="ARBA00023125"/>
    </source>
</evidence>
<gene>
    <name evidence="21" type="primary">LOC119640697</name>
</gene>
<keyword evidence="5 17" id="KW-0227">DNA damage</keyword>
<dbReference type="InterPro" id="IPR014013">
    <property type="entry name" value="Helic_SF1/SF2_ATP-bd_DinG/Rad3"/>
</dbReference>
<dbReference type="InterPro" id="IPR045028">
    <property type="entry name" value="DinG/Rad3-like"/>
</dbReference>
<dbReference type="SMART" id="SM00487">
    <property type="entry name" value="DEXDc"/>
    <property type="match status" value="1"/>
</dbReference>
<dbReference type="Proteomes" id="UP000092443">
    <property type="component" value="Unplaced"/>
</dbReference>
<dbReference type="SMART" id="SM00491">
    <property type="entry name" value="HELICc2"/>
    <property type="match status" value="1"/>
</dbReference>
<dbReference type="InterPro" id="IPR014001">
    <property type="entry name" value="Helicase_ATP-bd"/>
</dbReference>
<dbReference type="GO" id="GO:0006310">
    <property type="term" value="P:DNA recombination"/>
    <property type="evidence" value="ECO:0007669"/>
    <property type="project" value="InterPro"/>
</dbReference>
<organism evidence="20 21">
    <name type="scientific">Glossina fuscipes</name>
    <dbReference type="NCBI Taxonomy" id="7396"/>
    <lineage>
        <taxon>Eukaryota</taxon>
        <taxon>Metazoa</taxon>
        <taxon>Ecdysozoa</taxon>
        <taxon>Arthropoda</taxon>
        <taxon>Hexapoda</taxon>
        <taxon>Insecta</taxon>
        <taxon>Pterygota</taxon>
        <taxon>Neoptera</taxon>
        <taxon>Endopterygota</taxon>
        <taxon>Diptera</taxon>
        <taxon>Brachycera</taxon>
        <taxon>Muscomorpha</taxon>
        <taxon>Hippoboscoidea</taxon>
        <taxon>Glossinidae</taxon>
        <taxon>Glossina</taxon>
    </lineage>
</organism>
<dbReference type="CDD" id="cd17970">
    <property type="entry name" value="DEAHc_FancJ"/>
    <property type="match status" value="1"/>
</dbReference>
<keyword evidence="10 17" id="KW-0411">Iron-sulfur</keyword>
<keyword evidence="14 17" id="KW-0539">Nucleus</keyword>